<comment type="caution">
    <text evidence="1">The sequence shown here is derived from an EMBL/GenBank/DDBJ whole genome shotgun (WGS) entry which is preliminary data.</text>
</comment>
<accession>A0ACA9SXE4</accession>
<organism evidence="1 2">
    <name type="scientific">Racocetra persica</name>
    <dbReference type="NCBI Taxonomy" id="160502"/>
    <lineage>
        <taxon>Eukaryota</taxon>
        <taxon>Fungi</taxon>
        <taxon>Fungi incertae sedis</taxon>
        <taxon>Mucoromycota</taxon>
        <taxon>Glomeromycotina</taxon>
        <taxon>Glomeromycetes</taxon>
        <taxon>Diversisporales</taxon>
        <taxon>Gigasporaceae</taxon>
        <taxon>Racocetra</taxon>
    </lineage>
</organism>
<gene>
    <name evidence="1" type="ORF">RPERSI_LOCUS35039</name>
</gene>
<name>A0ACA9SXE4_9GLOM</name>
<keyword evidence="2" id="KW-1185">Reference proteome</keyword>
<dbReference type="Proteomes" id="UP000789920">
    <property type="component" value="Unassembled WGS sequence"/>
</dbReference>
<dbReference type="EMBL" id="CAJVQC010159991">
    <property type="protein sequence ID" value="CAG8848282.1"/>
    <property type="molecule type" value="Genomic_DNA"/>
</dbReference>
<sequence length="56" mass="6577">ANCASVHLKHSTIHKWPDRYGVSEEIKLEIQKHLHLSPSEIYKQLEQDNLNLTQKQ</sequence>
<evidence type="ECO:0000313" key="2">
    <source>
        <dbReference type="Proteomes" id="UP000789920"/>
    </source>
</evidence>
<reference evidence="1" key="1">
    <citation type="submission" date="2021-06" db="EMBL/GenBank/DDBJ databases">
        <authorList>
            <person name="Kallberg Y."/>
            <person name="Tangrot J."/>
            <person name="Rosling A."/>
        </authorList>
    </citation>
    <scope>NUCLEOTIDE SEQUENCE</scope>
    <source>
        <strain evidence="1">MA461A</strain>
    </source>
</reference>
<feature type="non-terminal residue" evidence="1">
    <location>
        <position position="56"/>
    </location>
</feature>
<protein>
    <submittedName>
        <fullName evidence="1">8054_t:CDS:1</fullName>
    </submittedName>
</protein>
<feature type="non-terminal residue" evidence="1">
    <location>
        <position position="1"/>
    </location>
</feature>
<proteinExistence type="predicted"/>
<evidence type="ECO:0000313" key="1">
    <source>
        <dbReference type="EMBL" id="CAG8848282.1"/>
    </source>
</evidence>